<feature type="region of interest" description="Disordered" evidence="1">
    <location>
        <begin position="82"/>
        <end position="107"/>
    </location>
</feature>
<sequence length="107" mass="12249">MNARWHPAPLGLLAPRERLSAQARDSHQLLLVPDDALVGRGLRDALEYQRRKPEETVLYRAVQENLETFLASARDQGRVVPRFGEEHRDSRGPRPAAPRVRHRTVAR</sequence>
<evidence type="ECO:0000313" key="2">
    <source>
        <dbReference type="EMBL" id="GAG23351.1"/>
    </source>
</evidence>
<protein>
    <submittedName>
        <fullName evidence="2">Uncharacterized protein</fullName>
    </submittedName>
</protein>
<gene>
    <name evidence="2" type="ORF">S01H1_60781</name>
</gene>
<reference evidence="2" key="1">
    <citation type="journal article" date="2014" name="Front. Microbiol.">
        <title>High frequency of phylogenetically diverse reductive dehalogenase-homologous genes in deep subseafloor sedimentary metagenomes.</title>
        <authorList>
            <person name="Kawai M."/>
            <person name="Futagami T."/>
            <person name="Toyoda A."/>
            <person name="Takaki Y."/>
            <person name="Nishi S."/>
            <person name="Hori S."/>
            <person name="Arai W."/>
            <person name="Tsubouchi T."/>
            <person name="Morono Y."/>
            <person name="Uchiyama I."/>
            <person name="Ito T."/>
            <person name="Fujiyama A."/>
            <person name="Inagaki F."/>
            <person name="Takami H."/>
        </authorList>
    </citation>
    <scope>NUCLEOTIDE SEQUENCE</scope>
    <source>
        <strain evidence="2">Expedition CK06-06</strain>
    </source>
</reference>
<dbReference type="EMBL" id="BARS01039821">
    <property type="protein sequence ID" value="GAG23351.1"/>
    <property type="molecule type" value="Genomic_DNA"/>
</dbReference>
<accession>X0XEF3</accession>
<name>X0XEF3_9ZZZZ</name>
<comment type="caution">
    <text evidence="2">The sequence shown here is derived from an EMBL/GenBank/DDBJ whole genome shotgun (WGS) entry which is preliminary data.</text>
</comment>
<evidence type="ECO:0000256" key="1">
    <source>
        <dbReference type="SAM" id="MobiDB-lite"/>
    </source>
</evidence>
<feature type="compositionally biased region" description="Basic and acidic residues" evidence="1">
    <location>
        <begin position="83"/>
        <end position="92"/>
    </location>
</feature>
<dbReference type="AlphaFoldDB" id="X0XEF3"/>
<proteinExistence type="predicted"/>
<organism evidence="2">
    <name type="scientific">marine sediment metagenome</name>
    <dbReference type="NCBI Taxonomy" id="412755"/>
    <lineage>
        <taxon>unclassified sequences</taxon>
        <taxon>metagenomes</taxon>
        <taxon>ecological metagenomes</taxon>
    </lineage>
</organism>